<proteinExistence type="inferred from homology"/>
<reference evidence="12 13" key="1">
    <citation type="journal article" date="2013" name="Int. J. Syst. Evol. Microbiol.">
        <title>Ilumatobacter nonamiense sp. nov. and Ilumatobacter coccineum sp. nov., isolated from seashore sand.</title>
        <authorList>
            <person name="Matsumoto A."/>
            <person name="Kasai H."/>
            <person name="Matsuo Y."/>
            <person name="Shizuri Y."/>
            <person name="Ichikawa N."/>
            <person name="Fujita N."/>
            <person name="Omura S."/>
            <person name="Takahashi Y."/>
        </authorList>
    </citation>
    <scope>NUCLEOTIDE SEQUENCE [LARGE SCALE GENOMIC DNA]</scope>
    <source>
        <strain evidence="13">NBRC 103263 / KCTC 29153 / YM16-304</strain>
    </source>
</reference>
<feature type="transmembrane region" description="Helical" evidence="11">
    <location>
        <begin position="100"/>
        <end position="133"/>
    </location>
</feature>
<evidence type="ECO:0000256" key="9">
    <source>
        <dbReference type="ARBA" id="ARBA00023136"/>
    </source>
</evidence>
<evidence type="ECO:0000256" key="11">
    <source>
        <dbReference type="SAM" id="Phobius"/>
    </source>
</evidence>
<evidence type="ECO:0000256" key="1">
    <source>
        <dbReference type="ARBA" id="ARBA00004477"/>
    </source>
</evidence>
<evidence type="ECO:0000256" key="4">
    <source>
        <dbReference type="ARBA" id="ARBA00022676"/>
    </source>
</evidence>
<dbReference type="GO" id="GO:0006506">
    <property type="term" value="P:GPI anchor biosynthetic process"/>
    <property type="evidence" value="ECO:0007669"/>
    <property type="project" value="InterPro"/>
</dbReference>
<feature type="transmembrane region" description="Helical" evidence="11">
    <location>
        <begin position="139"/>
        <end position="167"/>
    </location>
</feature>
<feature type="transmembrane region" description="Helical" evidence="11">
    <location>
        <begin position="351"/>
        <end position="370"/>
    </location>
</feature>
<evidence type="ECO:0000256" key="7">
    <source>
        <dbReference type="ARBA" id="ARBA00022824"/>
    </source>
</evidence>
<dbReference type="GO" id="GO:0004376">
    <property type="term" value="F:GPI mannosyltransferase activity"/>
    <property type="evidence" value="ECO:0007669"/>
    <property type="project" value="InterPro"/>
</dbReference>
<accession>A0A6C7EAK4</accession>
<keyword evidence="13" id="KW-1185">Reference proteome</keyword>
<dbReference type="PANTHER" id="PTHR12886:SF0">
    <property type="entry name" value="GPI MANNOSYLTRANSFERASE 1"/>
    <property type="match status" value="1"/>
</dbReference>
<evidence type="ECO:0000256" key="6">
    <source>
        <dbReference type="ARBA" id="ARBA00022692"/>
    </source>
</evidence>
<organism evidence="12 13">
    <name type="scientific">Ilumatobacter coccineus (strain NBRC 103263 / KCTC 29153 / YM16-304)</name>
    <dbReference type="NCBI Taxonomy" id="1313172"/>
    <lineage>
        <taxon>Bacteria</taxon>
        <taxon>Bacillati</taxon>
        <taxon>Actinomycetota</taxon>
        <taxon>Acidimicrobiia</taxon>
        <taxon>Acidimicrobiales</taxon>
        <taxon>Ilumatobacteraceae</taxon>
        <taxon>Ilumatobacter</taxon>
    </lineage>
</organism>
<keyword evidence="3" id="KW-1003">Cell membrane</keyword>
<sequence>MVVAVGVALLAVAICIAHRSGLRHDYIDFTVSWRATNGGVSPWESQPYAYGPVFNLFAAPARIDELGPKYLFVITWVVTAAILMARATRRSTTRAVAVALMLVVNPLTAISVAVFGLFDVVVGAISLGAVVLWRRDRPAAAGVCLAIGVLLKLFPAVLVPVLVASGCRAGRRAHVVKSVRFLVAVGASTAVGFGLSALMWGPRSVTEPLSFGAQRGPKLMSIFRYLDGRYRPIGSSDLDVSWLSVPLIVVSILAISVWAFRYRVDPVVASATAMIATFNFYKVGHQQFVVVVMLLLALWVAEAATIPTRQRAALALYSCWYGLAQAGYLWTAVANDAQYGFVGEWSWVREVIGAPTFLIASWLIYELIALPMRSTPGASLEPGVGEHPIIVV</sequence>
<keyword evidence="4" id="KW-0328">Glycosyltransferase</keyword>
<comment type="similarity">
    <text evidence="10">Belongs to the glycosyltransferase 87 family.</text>
</comment>
<evidence type="ECO:0000256" key="3">
    <source>
        <dbReference type="ARBA" id="ARBA00022475"/>
    </source>
</evidence>
<evidence type="ECO:0000256" key="2">
    <source>
        <dbReference type="ARBA" id="ARBA00004651"/>
    </source>
</evidence>
<dbReference type="EMBL" id="AP012057">
    <property type="protein sequence ID" value="BAN03363.1"/>
    <property type="molecule type" value="Genomic_DNA"/>
</dbReference>
<dbReference type="GO" id="GO:0005886">
    <property type="term" value="C:plasma membrane"/>
    <property type="evidence" value="ECO:0007669"/>
    <property type="project" value="UniProtKB-SubCell"/>
</dbReference>
<evidence type="ECO:0000313" key="13">
    <source>
        <dbReference type="Proteomes" id="UP000011863"/>
    </source>
</evidence>
<dbReference type="InterPro" id="IPR018584">
    <property type="entry name" value="GT87"/>
</dbReference>
<feature type="transmembrane region" description="Helical" evidence="11">
    <location>
        <begin position="70"/>
        <end position="88"/>
    </location>
</feature>
<keyword evidence="7" id="KW-0256">Endoplasmic reticulum</keyword>
<dbReference type="PANTHER" id="PTHR12886">
    <property type="entry name" value="PIG-M MANNOSYLTRANSFERASE"/>
    <property type="match status" value="1"/>
</dbReference>
<feature type="transmembrane region" description="Helical" evidence="11">
    <location>
        <begin position="288"/>
        <end position="306"/>
    </location>
</feature>
<evidence type="ECO:0000256" key="5">
    <source>
        <dbReference type="ARBA" id="ARBA00022679"/>
    </source>
</evidence>
<comment type="subcellular location">
    <subcellularLocation>
        <location evidence="2">Cell membrane</location>
        <topology evidence="2">Multi-pass membrane protein</topology>
    </subcellularLocation>
    <subcellularLocation>
        <location evidence="1">Endoplasmic reticulum membrane</location>
        <topology evidence="1">Multi-pass membrane protein</topology>
    </subcellularLocation>
</comment>
<feature type="transmembrane region" description="Helical" evidence="11">
    <location>
        <begin position="313"/>
        <end position="331"/>
    </location>
</feature>
<evidence type="ECO:0000313" key="12">
    <source>
        <dbReference type="EMBL" id="BAN03363.1"/>
    </source>
</evidence>
<dbReference type="KEGG" id="aym:YM304_30490"/>
<feature type="transmembrane region" description="Helical" evidence="11">
    <location>
        <begin position="240"/>
        <end position="260"/>
    </location>
</feature>
<keyword evidence="8 11" id="KW-1133">Transmembrane helix</keyword>
<keyword evidence="6 11" id="KW-0812">Transmembrane</keyword>
<dbReference type="AlphaFoldDB" id="A0A6C7EAK4"/>
<dbReference type="GO" id="GO:0051751">
    <property type="term" value="F:alpha-1,4-mannosyltransferase activity"/>
    <property type="evidence" value="ECO:0007669"/>
    <property type="project" value="InterPro"/>
</dbReference>
<evidence type="ECO:0000256" key="8">
    <source>
        <dbReference type="ARBA" id="ARBA00022989"/>
    </source>
</evidence>
<evidence type="ECO:0000256" key="10">
    <source>
        <dbReference type="ARBA" id="ARBA00024033"/>
    </source>
</evidence>
<dbReference type="Pfam" id="PF09594">
    <property type="entry name" value="GT87"/>
    <property type="match status" value="1"/>
</dbReference>
<gene>
    <name evidence="12" type="ORF">YM304_30490</name>
</gene>
<name>A0A6C7EAK4_ILUCY</name>
<dbReference type="InterPro" id="IPR007704">
    <property type="entry name" value="PIG-M"/>
</dbReference>
<keyword evidence="9 11" id="KW-0472">Membrane</keyword>
<protein>
    <recommendedName>
        <fullName evidence="14">DUF2029 domain-containing protein</fullName>
    </recommendedName>
</protein>
<keyword evidence="5" id="KW-0808">Transferase</keyword>
<evidence type="ECO:0008006" key="14">
    <source>
        <dbReference type="Google" id="ProtNLM"/>
    </source>
</evidence>
<dbReference type="Proteomes" id="UP000011863">
    <property type="component" value="Chromosome"/>
</dbReference>
<feature type="transmembrane region" description="Helical" evidence="11">
    <location>
        <begin position="179"/>
        <end position="200"/>
    </location>
</feature>